<dbReference type="PATRIC" id="fig|1423772.3.peg.1752"/>
<organism evidence="2 3">
    <name type="scientific">Ligilactobacillus murinus DSM 20452 = NBRC 14221</name>
    <dbReference type="NCBI Taxonomy" id="1423772"/>
    <lineage>
        <taxon>Bacteria</taxon>
        <taxon>Bacillati</taxon>
        <taxon>Bacillota</taxon>
        <taxon>Bacilli</taxon>
        <taxon>Lactobacillales</taxon>
        <taxon>Lactobacillaceae</taxon>
        <taxon>Ligilactobacillus</taxon>
    </lineage>
</organism>
<evidence type="ECO:0000313" key="3">
    <source>
        <dbReference type="Proteomes" id="UP000051612"/>
    </source>
</evidence>
<dbReference type="GO" id="GO:0016747">
    <property type="term" value="F:acyltransferase activity, transferring groups other than amino-acyl groups"/>
    <property type="evidence" value="ECO:0007669"/>
    <property type="project" value="InterPro"/>
</dbReference>
<dbReference type="PROSITE" id="PS51186">
    <property type="entry name" value="GNAT"/>
    <property type="match status" value="1"/>
</dbReference>
<dbReference type="PANTHER" id="PTHR43451">
    <property type="entry name" value="ACETYLTRANSFERASE (GNAT) FAMILY PROTEIN"/>
    <property type="match status" value="1"/>
</dbReference>
<dbReference type="CDD" id="cd04301">
    <property type="entry name" value="NAT_SF"/>
    <property type="match status" value="1"/>
</dbReference>
<proteinExistence type="predicted"/>
<accession>A0A0R2BQH4</accession>
<dbReference type="Gene3D" id="3.40.630.30">
    <property type="match status" value="1"/>
</dbReference>
<protein>
    <recommendedName>
        <fullName evidence="1">N-acetyltransferase domain-containing protein</fullName>
    </recommendedName>
</protein>
<dbReference type="Pfam" id="PF13673">
    <property type="entry name" value="Acetyltransf_10"/>
    <property type="match status" value="1"/>
</dbReference>
<evidence type="ECO:0000313" key="2">
    <source>
        <dbReference type="EMBL" id="KRM78134.1"/>
    </source>
</evidence>
<dbReference type="EMBL" id="AYYN01000002">
    <property type="protein sequence ID" value="KRM78134.1"/>
    <property type="molecule type" value="Genomic_DNA"/>
</dbReference>
<dbReference type="InterPro" id="IPR052564">
    <property type="entry name" value="N-acetyltrans/Recomb-assoc"/>
</dbReference>
<dbReference type="RefSeq" id="WP_056957959.1">
    <property type="nucleotide sequence ID" value="NZ_AYYN01000002.1"/>
</dbReference>
<dbReference type="InterPro" id="IPR016181">
    <property type="entry name" value="Acyl_CoA_acyltransferase"/>
</dbReference>
<reference evidence="2 3" key="1">
    <citation type="journal article" date="2015" name="Genome Announc.">
        <title>Expanding the biotechnology potential of lactobacilli through comparative genomics of 213 strains and associated genera.</title>
        <authorList>
            <person name="Sun Z."/>
            <person name="Harris H.M."/>
            <person name="McCann A."/>
            <person name="Guo C."/>
            <person name="Argimon S."/>
            <person name="Zhang W."/>
            <person name="Yang X."/>
            <person name="Jeffery I.B."/>
            <person name="Cooney J.C."/>
            <person name="Kagawa T.F."/>
            <person name="Liu W."/>
            <person name="Song Y."/>
            <person name="Salvetti E."/>
            <person name="Wrobel A."/>
            <person name="Rasinkangas P."/>
            <person name="Parkhill J."/>
            <person name="Rea M.C."/>
            <person name="O'Sullivan O."/>
            <person name="Ritari J."/>
            <person name="Douillard F.P."/>
            <person name="Paul Ross R."/>
            <person name="Yang R."/>
            <person name="Briner A.E."/>
            <person name="Felis G.E."/>
            <person name="de Vos W.M."/>
            <person name="Barrangou R."/>
            <person name="Klaenhammer T.R."/>
            <person name="Caufield P.W."/>
            <person name="Cui Y."/>
            <person name="Zhang H."/>
            <person name="O'Toole P.W."/>
        </authorList>
    </citation>
    <scope>NUCLEOTIDE SEQUENCE [LARGE SCALE GENOMIC DNA]</scope>
    <source>
        <strain evidence="2 3">DSM 20452</strain>
    </source>
</reference>
<sequence>MFREYRFGDQKQIAELFYTTVQTVNAKDYSKEQLDAWINGNTEPAIWHQRLSKKYSLVAVESEKIAGFGEIDQHGYLGHLFVLPGYLRKGVATTLCERLESVGGKCITTHASLTAYPFFEQRGYTVIKKQ</sequence>
<dbReference type="Proteomes" id="UP000051612">
    <property type="component" value="Unassembled WGS sequence"/>
</dbReference>
<feature type="domain" description="N-acetyltransferase" evidence="1">
    <location>
        <begin position="1"/>
        <end position="130"/>
    </location>
</feature>
<dbReference type="PANTHER" id="PTHR43451:SF1">
    <property type="entry name" value="ACETYLTRANSFERASE"/>
    <property type="match status" value="1"/>
</dbReference>
<evidence type="ECO:0000259" key="1">
    <source>
        <dbReference type="PROSITE" id="PS51186"/>
    </source>
</evidence>
<name>A0A0R2BQH4_9LACO</name>
<gene>
    <name evidence="2" type="ORF">FC48_GL001648</name>
</gene>
<comment type="caution">
    <text evidence="2">The sequence shown here is derived from an EMBL/GenBank/DDBJ whole genome shotgun (WGS) entry which is preliminary data.</text>
</comment>
<dbReference type="InterPro" id="IPR000182">
    <property type="entry name" value="GNAT_dom"/>
</dbReference>
<dbReference type="SUPFAM" id="SSF55729">
    <property type="entry name" value="Acyl-CoA N-acyltransferases (Nat)"/>
    <property type="match status" value="1"/>
</dbReference>
<dbReference type="AlphaFoldDB" id="A0A0R2BQH4"/>